<evidence type="ECO:0000256" key="1">
    <source>
        <dbReference type="SAM" id="MobiDB-lite"/>
    </source>
</evidence>
<evidence type="ECO:0000313" key="3">
    <source>
        <dbReference type="Proteomes" id="UP000504634"/>
    </source>
</evidence>
<gene>
    <name evidence="4" type="primary">LOC115629539</name>
</gene>
<feature type="region of interest" description="Disordered" evidence="1">
    <location>
        <begin position="1"/>
        <end position="29"/>
    </location>
</feature>
<protein>
    <submittedName>
        <fullName evidence="4">Uncharacterized protein LOC115629539</fullName>
    </submittedName>
</protein>
<accession>A0A6J2U0J8</accession>
<evidence type="ECO:0000313" key="4">
    <source>
        <dbReference type="RefSeq" id="XP_030381879.1"/>
    </source>
</evidence>
<sequence>MDITVASMINPHPIVDEHGQPQSDGGQTVNNSVFLTQLRQTGAYRAQMERQHSRSRLQSENSVLQDLMLEAAEQQALKSKLPETAESQSSSKVNREAHIADESEASNDEGWQWQNFLGAMTCFLSGMTIACLGGMLHRI</sequence>
<name>A0A6J2U0J8_DROLE</name>
<proteinExistence type="predicted"/>
<evidence type="ECO:0000256" key="2">
    <source>
        <dbReference type="SAM" id="Phobius"/>
    </source>
</evidence>
<dbReference type="AlphaFoldDB" id="A0A6J2U0J8"/>
<reference evidence="4" key="1">
    <citation type="submission" date="2025-08" db="UniProtKB">
        <authorList>
            <consortium name="RefSeq"/>
        </authorList>
    </citation>
    <scope>IDENTIFICATION</scope>
    <source>
        <strain evidence="4">11010-0011.00</strain>
        <tissue evidence="4">Whole body</tissue>
    </source>
</reference>
<organism evidence="3 4">
    <name type="scientific">Drosophila lebanonensis</name>
    <name type="common">Fruit fly</name>
    <name type="synonym">Scaptodrosophila lebanonensis</name>
    <dbReference type="NCBI Taxonomy" id="7225"/>
    <lineage>
        <taxon>Eukaryota</taxon>
        <taxon>Metazoa</taxon>
        <taxon>Ecdysozoa</taxon>
        <taxon>Arthropoda</taxon>
        <taxon>Hexapoda</taxon>
        <taxon>Insecta</taxon>
        <taxon>Pterygota</taxon>
        <taxon>Neoptera</taxon>
        <taxon>Endopterygota</taxon>
        <taxon>Diptera</taxon>
        <taxon>Brachycera</taxon>
        <taxon>Muscomorpha</taxon>
        <taxon>Ephydroidea</taxon>
        <taxon>Drosophilidae</taxon>
        <taxon>Scaptodrosophila</taxon>
    </lineage>
</organism>
<dbReference type="GeneID" id="115629539"/>
<keyword evidence="2" id="KW-0472">Membrane</keyword>
<keyword evidence="2" id="KW-1133">Transmembrane helix</keyword>
<feature type="transmembrane region" description="Helical" evidence="2">
    <location>
        <begin position="116"/>
        <end position="136"/>
    </location>
</feature>
<feature type="region of interest" description="Disordered" evidence="1">
    <location>
        <begin position="76"/>
        <end position="106"/>
    </location>
</feature>
<keyword evidence="2" id="KW-0812">Transmembrane</keyword>
<feature type="compositionally biased region" description="Polar residues" evidence="1">
    <location>
        <begin position="20"/>
        <end position="29"/>
    </location>
</feature>
<keyword evidence="3" id="KW-1185">Reference proteome</keyword>
<dbReference type="Proteomes" id="UP000504634">
    <property type="component" value="Unplaced"/>
</dbReference>
<dbReference type="RefSeq" id="XP_030381879.1">
    <property type="nucleotide sequence ID" value="XM_030526019.1"/>
</dbReference>